<feature type="domain" description="Malectin-like" evidence="2">
    <location>
        <begin position="13"/>
        <end position="336"/>
    </location>
</feature>
<evidence type="ECO:0000313" key="3">
    <source>
        <dbReference type="EMBL" id="KAF6139961.1"/>
    </source>
</evidence>
<dbReference type="OrthoDB" id="2143199at2759"/>
<name>A0A7J7LBB0_9MAGN</name>
<dbReference type="Pfam" id="PF12819">
    <property type="entry name" value="Malectin_like"/>
    <property type="match status" value="2"/>
</dbReference>
<dbReference type="AlphaFoldDB" id="A0A7J7LBB0"/>
<dbReference type="SUPFAM" id="SSF52058">
    <property type="entry name" value="L domain-like"/>
    <property type="match status" value="1"/>
</dbReference>
<dbReference type="Gene3D" id="3.80.10.10">
    <property type="entry name" value="Ribonuclease Inhibitor"/>
    <property type="match status" value="2"/>
</dbReference>
<reference evidence="3 4" key="1">
    <citation type="journal article" date="2020" name="IScience">
        <title>Genome Sequencing of the Endangered Kingdonia uniflora (Circaeasteraceae, Ranunculales) Reveals Potential Mechanisms of Evolutionary Specialization.</title>
        <authorList>
            <person name="Sun Y."/>
            <person name="Deng T."/>
            <person name="Zhang A."/>
            <person name="Moore M.J."/>
            <person name="Landis J.B."/>
            <person name="Lin N."/>
            <person name="Zhang H."/>
            <person name="Zhang X."/>
            <person name="Huang J."/>
            <person name="Zhang X."/>
            <person name="Sun H."/>
            <person name="Wang H."/>
        </authorList>
    </citation>
    <scope>NUCLEOTIDE SEQUENCE [LARGE SCALE GENOMIC DNA]</scope>
    <source>
        <strain evidence="3">TB1705</strain>
        <tissue evidence="3">Leaf</tissue>
    </source>
</reference>
<accession>A0A7J7LBB0</accession>
<dbReference type="Gene3D" id="2.60.120.430">
    <property type="entry name" value="Galactose-binding lectin"/>
    <property type="match status" value="1"/>
</dbReference>
<dbReference type="EMBL" id="JACGCM010002422">
    <property type="protein sequence ID" value="KAF6139961.1"/>
    <property type="molecule type" value="Genomic_DNA"/>
</dbReference>
<dbReference type="PANTHER" id="PTHR45631:SF44">
    <property type="entry name" value="CARBOHYDRATE-BINDING PROTEIN OF THE ER PROTEIN"/>
    <property type="match status" value="1"/>
</dbReference>
<proteinExistence type="predicted"/>
<dbReference type="InterPro" id="IPR001611">
    <property type="entry name" value="Leu-rich_rpt"/>
</dbReference>
<dbReference type="Pfam" id="PF00560">
    <property type="entry name" value="LRR_1"/>
    <property type="match status" value="2"/>
</dbReference>
<dbReference type="PANTHER" id="PTHR45631">
    <property type="entry name" value="OS07G0107800 PROTEIN-RELATED"/>
    <property type="match status" value="1"/>
</dbReference>
<evidence type="ECO:0000313" key="4">
    <source>
        <dbReference type="Proteomes" id="UP000541444"/>
    </source>
</evidence>
<evidence type="ECO:0000256" key="1">
    <source>
        <dbReference type="ARBA" id="ARBA00004167"/>
    </source>
</evidence>
<comment type="subcellular location">
    <subcellularLocation>
        <location evidence="1">Membrane</location>
        <topology evidence="1">Single-pass membrane protein</topology>
    </subcellularLocation>
</comment>
<dbReference type="Proteomes" id="UP000541444">
    <property type="component" value="Unassembled WGS sequence"/>
</dbReference>
<dbReference type="InterPro" id="IPR024788">
    <property type="entry name" value="Malectin-like_Carb-bd_dom"/>
</dbReference>
<dbReference type="InterPro" id="IPR032675">
    <property type="entry name" value="LRR_dom_sf"/>
</dbReference>
<gene>
    <name evidence="3" type="ORF">GIB67_009094</name>
</gene>
<sequence>MLTNVLYTVFISIDCGASSSYTDGNSIKWDKDDPYIKSGENRNVETLGYNKSNDFGQISRVLDTVRVFPKNKKNCYSIKVAEGDRVLVRATFAYGNYDSKSSPPNFDLSINGNYWGNVVSNADWFYYEAIYTVKGDTVSVCLAQTDPNQFPFISGLEVRSLDKSMYKDVGPDYPLFASTRISYGLNEPVRFPDDTYDRIWSTAILAEGVNKVQSDTSSVDIDIEDNPPKSVLQSGIETADLLTNLILGNNLPKEKNPIYINTYFSEVSMKNSLLKRSFVMYIDDKPTTTKPIIPPYKSVLEMTTTDITASSSTVITMKSTTDSTLPPLINAMEIFIIGDKLTDGTNTKDVKALALLQKSFDQLQEWSGDPCLPSPVTWDWIECNSDAMPRITALYLNGLGLSGKIPDFSDMDALQNIDLHNNSFTEEVPDFLGSFRKLTELRSSFGANKTIRFPDDAYDRIWIPGTLGVGLTEVQSDTSLITVDVEDHPPKSVLQSGIVAANLSNYIVLGNVLPKEEFPIYMNTYFSEVSKLKSSQKRSFGIYINDNVTTNTPIIPPYKSVLEIVTTGVNASALTEFAIKSMNDSTLPPLINALEVFIVGNKLTDGTNLNDGTFSSLRDSYFKDFRACGSFNFITKEFRSATRMDGDPCLPSPYTWDWVDCNSDAMPRIIGLYLNGLGLSGTIPDFSNMDALQNIDLHNNNFTEKVPDSLVSFPNLQNWWMGLKVFGQELASTQAELEYASQGEAFGGTSKVKC</sequence>
<dbReference type="GO" id="GO:0016020">
    <property type="term" value="C:membrane"/>
    <property type="evidence" value="ECO:0007669"/>
    <property type="project" value="UniProtKB-SubCell"/>
</dbReference>
<protein>
    <recommendedName>
        <fullName evidence="2">Malectin-like domain-containing protein</fullName>
    </recommendedName>
</protein>
<feature type="domain" description="Malectin-like" evidence="2">
    <location>
        <begin position="442"/>
        <end position="598"/>
    </location>
</feature>
<evidence type="ECO:0000259" key="2">
    <source>
        <dbReference type="Pfam" id="PF12819"/>
    </source>
</evidence>
<organism evidence="3 4">
    <name type="scientific">Kingdonia uniflora</name>
    <dbReference type="NCBI Taxonomy" id="39325"/>
    <lineage>
        <taxon>Eukaryota</taxon>
        <taxon>Viridiplantae</taxon>
        <taxon>Streptophyta</taxon>
        <taxon>Embryophyta</taxon>
        <taxon>Tracheophyta</taxon>
        <taxon>Spermatophyta</taxon>
        <taxon>Magnoliopsida</taxon>
        <taxon>Ranunculales</taxon>
        <taxon>Circaeasteraceae</taxon>
        <taxon>Kingdonia</taxon>
    </lineage>
</organism>
<keyword evidence="4" id="KW-1185">Reference proteome</keyword>
<comment type="caution">
    <text evidence="3">The sequence shown here is derived from an EMBL/GenBank/DDBJ whole genome shotgun (WGS) entry which is preliminary data.</text>
</comment>